<reference evidence="2" key="1">
    <citation type="submission" date="2016-04" db="EMBL/GenBank/DDBJ databases">
        <authorList>
            <person name="Evans L.H."/>
            <person name="Alamgir A."/>
            <person name="Owens N."/>
            <person name="Weber N.D."/>
            <person name="Virtaneva K."/>
            <person name="Barbian K."/>
            <person name="Babar A."/>
            <person name="Rosenke K."/>
        </authorList>
    </citation>
    <scope>NUCLEOTIDE SEQUENCE [LARGE SCALE GENOMIC DNA]</scope>
    <source>
        <strain evidence="2">CBS 101.48</strain>
    </source>
</reference>
<dbReference type="AlphaFoldDB" id="A0A168N770"/>
<dbReference type="EMBL" id="LT553043">
    <property type="protein sequence ID" value="SAL99955.1"/>
    <property type="molecule type" value="Genomic_DNA"/>
</dbReference>
<evidence type="ECO:0000313" key="3">
    <source>
        <dbReference type="Proteomes" id="UP000078561"/>
    </source>
</evidence>
<keyword evidence="3" id="KW-1185">Reference proteome</keyword>
<protein>
    <submittedName>
        <fullName evidence="2">Uncharacterized protein</fullName>
    </submittedName>
</protein>
<accession>A0A168N770</accession>
<gene>
    <name evidence="2" type="primary">ABSGL_05611.1 scaffold 7188</name>
</gene>
<dbReference type="Proteomes" id="UP000078561">
    <property type="component" value="Unassembled WGS sequence"/>
</dbReference>
<feature type="compositionally biased region" description="Polar residues" evidence="1">
    <location>
        <begin position="172"/>
        <end position="184"/>
    </location>
</feature>
<feature type="compositionally biased region" description="Basic and acidic residues" evidence="1">
    <location>
        <begin position="15"/>
        <end position="49"/>
    </location>
</feature>
<organism evidence="2">
    <name type="scientific">Absidia glauca</name>
    <name type="common">Pin mould</name>
    <dbReference type="NCBI Taxonomy" id="4829"/>
    <lineage>
        <taxon>Eukaryota</taxon>
        <taxon>Fungi</taxon>
        <taxon>Fungi incertae sedis</taxon>
        <taxon>Mucoromycota</taxon>
        <taxon>Mucoromycotina</taxon>
        <taxon>Mucoromycetes</taxon>
        <taxon>Mucorales</taxon>
        <taxon>Cunninghamellaceae</taxon>
        <taxon>Absidia</taxon>
    </lineage>
</organism>
<feature type="compositionally biased region" description="Polar residues" evidence="1">
    <location>
        <begin position="81"/>
        <end position="91"/>
    </location>
</feature>
<dbReference type="InParanoid" id="A0A168N770"/>
<feature type="region of interest" description="Disordered" evidence="1">
    <location>
        <begin position="1"/>
        <end position="95"/>
    </location>
</feature>
<proteinExistence type="predicted"/>
<sequence length="209" mass="23376">MAPTGFTQNWIHSSRGLEDSFTKHDQHSSNHDDRLHQTNLHEENEEVHYHPSQQTNELHDPSNFLAQAPQKGSLGPEHTENQSATIGSSFSLPKDQSKMKTMFPQEHDGLCKIDQEQVSNHAEAVSNSTPTTNSARKDSCSDSLASTRSLVDEPMDTIRPMPASFPDDFNPRDNTAAESKPTTMESKHERRKSLTQSIGRLFGRGQKPD</sequence>
<feature type="compositionally biased region" description="Polar residues" evidence="1">
    <location>
        <begin position="121"/>
        <end position="134"/>
    </location>
</feature>
<evidence type="ECO:0000313" key="2">
    <source>
        <dbReference type="EMBL" id="SAL99955.1"/>
    </source>
</evidence>
<feature type="region of interest" description="Disordered" evidence="1">
    <location>
        <begin position="121"/>
        <end position="209"/>
    </location>
</feature>
<name>A0A168N770_ABSGL</name>
<evidence type="ECO:0000256" key="1">
    <source>
        <dbReference type="SAM" id="MobiDB-lite"/>
    </source>
</evidence>
<feature type="compositionally biased region" description="Polar residues" evidence="1">
    <location>
        <begin position="1"/>
        <end position="12"/>
    </location>
</feature>